<reference evidence="3 4" key="1">
    <citation type="submission" date="2019-01" db="EMBL/GenBank/DDBJ databases">
        <title>Genome sequencing of the rare red list fungi Fomitopsis rosea.</title>
        <authorList>
            <person name="Buettner E."/>
            <person name="Kellner H."/>
        </authorList>
    </citation>
    <scope>NUCLEOTIDE SEQUENCE [LARGE SCALE GENOMIC DNA]</scope>
    <source>
        <strain evidence="3 4">DSM 105464</strain>
    </source>
</reference>
<evidence type="ECO:0000259" key="2">
    <source>
        <dbReference type="Pfam" id="PF20411"/>
    </source>
</evidence>
<proteinExistence type="predicted"/>
<dbReference type="InterPro" id="IPR046520">
    <property type="entry name" value="DUF6697"/>
</dbReference>
<name>A0A4Y9YCD8_9APHY</name>
<evidence type="ECO:0000313" key="3">
    <source>
        <dbReference type="EMBL" id="TFY59528.1"/>
    </source>
</evidence>
<comment type="caution">
    <text evidence="3">The sequence shown here is derived from an EMBL/GenBank/DDBJ whole genome shotgun (WGS) entry which is preliminary data.</text>
</comment>
<accession>A0A4Y9YCD8</accession>
<evidence type="ECO:0000313" key="4">
    <source>
        <dbReference type="Proteomes" id="UP000298390"/>
    </source>
</evidence>
<gene>
    <name evidence="3" type="ORF">EVJ58_g5712</name>
</gene>
<organism evidence="3 4">
    <name type="scientific">Rhodofomes roseus</name>
    <dbReference type="NCBI Taxonomy" id="34475"/>
    <lineage>
        <taxon>Eukaryota</taxon>
        <taxon>Fungi</taxon>
        <taxon>Dikarya</taxon>
        <taxon>Basidiomycota</taxon>
        <taxon>Agaricomycotina</taxon>
        <taxon>Agaricomycetes</taxon>
        <taxon>Polyporales</taxon>
        <taxon>Rhodofomes</taxon>
    </lineage>
</organism>
<dbReference type="AlphaFoldDB" id="A0A4Y9YCD8"/>
<protein>
    <recommendedName>
        <fullName evidence="2">DUF6697 domain-containing protein</fullName>
    </recommendedName>
</protein>
<dbReference type="Pfam" id="PF20411">
    <property type="entry name" value="DUF6697"/>
    <property type="match status" value="1"/>
</dbReference>
<feature type="domain" description="DUF6697" evidence="2">
    <location>
        <begin position="146"/>
        <end position="245"/>
    </location>
</feature>
<feature type="region of interest" description="Disordered" evidence="1">
    <location>
        <begin position="1"/>
        <end position="33"/>
    </location>
</feature>
<evidence type="ECO:0000256" key="1">
    <source>
        <dbReference type="SAM" id="MobiDB-lite"/>
    </source>
</evidence>
<dbReference type="Proteomes" id="UP000298390">
    <property type="component" value="Unassembled WGS sequence"/>
</dbReference>
<sequence>MLRSIPVPQPQFTPYSRKNKPPTPVSSLPPDIREKVEEEHMRGFRPREAKHLHKANVVTLVSYAKSQGLDCKRGRHSRDIIRFVNGPSGTLPIVLLSEDNITGSSGLLPSMHAAVYTPSSQMSKILNMRSFHLVLRIGAGREAGFQGQVLYHGVYRASDAQLPLPPERLASLSAEDRRNMLDFFNNSRLKEMKSKAEGRGEPKQDVANIPDADLEKLFETGQQRLALMVLKCLSFNSTFYKELMHADAITLIPVKTVGRRYPNWAKCHAEEMATAAQGLDVGRR</sequence>
<dbReference type="EMBL" id="SEKV01000299">
    <property type="protein sequence ID" value="TFY59528.1"/>
    <property type="molecule type" value="Genomic_DNA"/>
</dbReference>